<sequence length="290" mass="31888">MKVIKANGGKKMTKLAITGVTGHLGGFVAKELSEVGVVARHLARSPERAPKLAGATVKKCSYEYSDEAIAALSGIDVLFMISAKENPERLQQHRAFIDAAKAAGVKHIVYTSFYNASPSSIFTLARDHAATEQYIKEKGLAYTFLRDNFYIDFFVDMARQYGEIKGPAGNGKVSAVVRSDVADVAVEILKNPEKWANQTLNMTGPEELTLSEMAEQISHSLGKTVTYVEETVEKAYDSRKIWQAEQWEYDSWVSTYTAIAKGEQAGLSDDIECVLGKAPMSLAQYLRDLS</sequence>
<protein>
    <submittedName>
        <fullName evidence="2">NmrA-like dehydrogenase/reductase</fullName>
    </submittedName>
</protein>
<dbReference type="PANTHER" id="PTHR47129:SF1">
    <property type="entry name" value="NMRA-LIKE DOMAIN-CONTAINING PROTEIN"/>
    <property type="match status" value="1"/>
</dbReference>
<dbReference type="InterPro" id="IPR008030">
    <property type="entry name" value="NmrA-like"/>
</dbReference>
<evidence type="ECO:0000313" key="2">
    <source>
        <dbReference type="EMBL" id="BAK30705.1"/>
    </source>
</evidence>
<organism evidence="2 3">
    <name type="scientific">Streptococcus pasteurianus (strain ATCC 43144 / JCM 5346 / CCUG 46074 / CDC 1723-81)</name>
    <dbReference type="NCBI Taxonomy" id="981540"/>
    <lineage>
        <taxon>Bacteria</taxon>
        <taxon>Bacillati</taxon>
        <taxon>Bacillota</taxon>
        <taxon>Bacilli</taxon>
        <taxon>Lactobacillales</taxon>
        <taxon>Streptococcaceae</taxon>
        <taxon>Streptococcus</taxon>
    </lineage>
</organism>
<dbReference type="HOGENOM" id="CLU_007383_10_4_9"/>
<name>F5X346_STRPX</name>
<evidence type="ECO:0000259" key="1">
    <source>
        <dbReference type="Pfam" id="PF05368"/>
    </source>
</evidence>
<proteinExistence type="predicted"/>
<dbReference type="CDD" id="cd05269">
    <property type="entry name" value="TMR_SDR_a"/>
    <property type="match status" value="1"/>
</dbReference>
<dbReference type="KEGG" id="stb:SGPB_1687"/>
<dbReference type="Gene3D" id="3.40.50.720">
    <property type="entry name" value="NAD(P)-binding Rossmann-like Domain"/>
    <property type="match status" value="1"/>
</dbReference>
<gene>
    <name evidence="2" type="ordered locus">SGPB_1687</name>
</gene>
<accession>F5X346</accession>
<dbReference type="Proteomes" id="UP000007946">
    <property type="component" value="Chromosome"/>
</dbReference>
<feature type="domain" description="NmrA-like" evidence="1">
    <location>
        <begin position="14"/>
        <end position="233"/>
    </location>
</feature>
<dbReference type="PANTHER" id="PTHR47129">
    <property type="entry name" value="QUINONE OXIDOREDUCTASE 2"/>
    <property type="match status" value="1"/>
</dbReference>
<dbReference type="InterPro" id="IPR052718">
    <property type="entry name" value="NmrA-type_oxidoreductase"/>
</dbReference>
<dbReference type="InterPro" id="IPR036291">
    <property type="entry name" value="NAD(P)-bd_dom_sf"/>
</dbReference>
<dbReference type="EMBL" id="AP012054">
    <property type="protein sequence ID" value="BAK30705.1"/>
    <property type="molecule type" value="Genomic_DNA"/>
</dbReference>
<dbReference type="STRING" id="981540.SGPB_1687"/>
<reference evidence="2 3" key="1">
    <citation type="journal article" date="2011" name="PLoS ONE">
        <title>Sequencing and comparative genome analysis of two pathogenic Streptococcus gallolyticus subspecies: genome plasticity, adaptation and virulence.</title>
        <authorList>
            <person name="Lin I.-H."/>
            <person name="Liu T.-T."/>
            <person name="Teng Y.-T."/>
            <person name="Wu H.-L."/>
            <person name="Liu Y.-M."/>
            <person name="Wu K.-M."/>
            <person name="Chang C.-H."/>
            <person name="Hsu M.-T."/>
        </authorList>
    </citation>
    <scope>NUCLEOTIDE SEQUENCE [LARGE SCALE GENOMIC DNA]</scope>
    <source>
        <strain evidence="3">ATCC 43144 / JCM 5346 / CDC 1723-81</strain>
    </source>
</reference>
<keyword evidence="3" id="KW-1185">Reference proteome</keyword>
<evidence type="ECO:0000313" key="3">
    <source>
        <dbReference type="Proteomes" id="UP000007946"/>
    </source>
</evidence>
<dbReference type="SUPFAM" id="SSF51735">
    <property type="entry name" value="NAD(P)-binding Rossmann-fold domains"/>
    <property type="match status" value="1"/>
</dbReference>
<dbReference type="AlphaFoldDB" id="F5X346"/>
<dbReference type="Pfam" id="PF05368">
    <property type="entry name" value="NmrA"/>
    <property type="match status" value="1"/>
</dbReference>
<dbReference type="Gene3D" id="3.90.25.10">
    <property type="entry name" value="UDP-galactose 4-epimerase, domain 1"/>
    <property type="match status" value="1"/>
</dbReference>